<evidence type="ECO:0000313" key="1">
    <source>
        <dbReference type="EMBL" id="AWX98556.1"/>
    </source>
</evidence>
<dbReference type="OrthoDB" id="2043985at2"/>
<dbReference type="EMBL" id="CP016181">
    <property type="protein sequence ID" value="AWX98680.1"/>
    <property type="molecule type" value="Genomic_DNA"/>
</dbReference>
<name>A0A2Z4PM28_9GAMM</name>
<proteinExistence type="predicted"/>
<dbReference type="InterPro" id="IPR012106">
    <property type="entry name" value="Phage_Mu_Gp1"/>
</dbReference>
<evidence type="ECO:0000313" key="3">
    <source>
        <dbReference type="Proteomes" id="UP000249898"/>
    </source>
</evidence>
<evidence type="ECO:0000313" key="2">
    <source>
        <dbReference type="EMBL" id="AWX98680.1"/>
    </source>
</evidence>
<accession>A0A2Z4PM28</accession>
<sequence>MPQVALTALCFQIPQFVQGAETDSDVQWLPMIPAGTAEGRDGRKWFNNNPDAIIAAFDSKLPFDVEHATEIKGPQGEDADAVGWIVALENRNGEIWAGVEWNENGVWRIKDKRYGFYSPAFSYDEQLNITAMSSAGLTNKPNFRVPALNRETQEETEMKTLTIGLCSSLALAATATEQEIIAAVESLKNEKQVALNRASQPDLTKFVPKDTYDIALNRATTAESAIKAVQDKETESLVDVAIAAGKVAPANKDMYVALCRTEGGREQFEKFAESAPTIVDAKPKKPPSQQQTEELTKDELALCRQMGVSEESWKANRQHKPTY</sequence>
<dbReference type="AlphaFoldDB" id="A0A2Z4PM28"/>
<dbReference type="PIRSF" id="PIRSF016624">
    <property type="entry name" value="Mu_prophg_I"/>
    <property type="match status" value="1"/>
</dbReference>
<gene>
    <name evidence="1" type="ORF">A8139_00060</name>
    <name evidence="2" type="ORF">A8139_00745</name>
</gene>
<dbReference type="Proteomes" id="UP000249898">
    <property type="component" value="Chromosome"/>
</dbReference>
<dbReference type="EMBL" id="CP016181">
    <property type="protein sequence ID" value="AWX98556.1"/>
    <property type="molecule type" value="Genomic_DNA"/>
</dbReference>
<reference evidence="1 3" key="1">
    <citation type="submission" date="2016-06" db="EMBL/GenBank/DDBJ databases">
        <title>The sequenced genome of the ice-adhering bacterium Marinomonas primoryensis, from Antarctica.</title>
        <authorList>
            <person name="Graham L."/>
            <person name="Vance T.D.R."/>
            <person name="Davies P.L."/>
        </authorList>
    </citation>
    <scope>NUCLEOTIDE SEQUENCE [LARGE SCALE GENOMIC DNA]</scope>
    <source>
        <strain evidence="1 3">AceL</strain>
    </source>
</reference>
<protein>
    <submittedName>
        <fullName evidence="1">Peptidase</fullName>
    </submittedName>
</protein>
<organism evidence="1 3">
    <name type="scientific">Marinomonas primoryensis</name>
    <dbReference type="NCBI Taxonomy" id="178399"/>
    <lineage>
        <taxon>Bacteria</taxon>
        <taxon>Pseudomonadati</taxon>
        <taxon>Pseudomonadota</taxon>
        <taxon>Gammaproteobacteria</taxon>
        <taxon>Oceanospirillales</taxon>
        <taxon>Oceanospirillaceae</taxon>
        <taxon>Marinomonas</taxon>
    </lineage>
</organism>
<dbReference type="RefSeq" id="WP_112134633.1">
    <property type="nucleotide sequence ID" value="NZ_CP016181.1"/>
</dbReference>
<dbReference type="Pfam" id="PF10123">
    <property type="entry name" value="Mu-like_Pro"/>
    <property type="match status" value="1"/>
</dbReference>